<feature type="domain" description="Sulfotransferase" evidence="4">
    <location>
        <begin position="14"/>
        <end position="102"/>
    </location>
</feature>
<comment type="caution">
    <text evidence="5">The sequence shown here is derived from an EMBL/GenBank/DDBJ whole genome shotgun (WGS) entry which is preliminary data.</text>
</comment>
<dbReference type="EC" id="2.8.2.-" evidence="3"/>
<proteinExistence type="inferred from homology"/>
<dbReference type="EMBL" id="JABCRI010000010">
    <property type="protein sequence ID" value="KAF8399659.1"/>
    <property type="molecule type" value="Genomic_DNA"/>
</dbReference>
<evidence type="ECO:0000256" key="1">
    <source>
        <dbReference type="ARBA" id="ARBA00005771"/>
    </source>
</evidence>
<protein>
    <recommendedName>
        <fullName evidence="3">Sulfotransferase</fullName>
        <ecNumber evidence="3">2.8.2.-</ecNumber>
    </recommendedName>
</protein>
<dbReference type="InterPro" id="IPR027417">
    <property type="entry name" value="P-loop_NTPase"/>
</dbReference>
<name>A0A834Z2B0_TETSI</name>
<dbReference type="AlphaFoldDB" id="A0A834Z2B0"/>
<accession>A0A834Z2B0</accession>
<dbReference type="GO" id="GO:0008146">
    <property type="term" value="F:sulfotransferase activity"/>
    <property type="evidence" value="ECO:0007669"/>
    <property type="project" value="InterPro"/>
</dbReference>
<dbReference type="InterPro" id="IPR000863">
    <property type="entry name" value="Sulfotransferase_dom"/>
</dbReference>
<dbReference type="PANTHER" id="PTHR11783">
    <property type="entry name" value="SULFOTRANSFERASE SULT"/>
    <property type="match status" value="1"/>
</dbReference>
<sequence length="137" mass="15836">MNTTRTSGQGPFPIKEAFESFSNGVHAFGPFHGHVLEYWKERLKRPHKILFLKYEEMKRDPRGQLKRLASFLGRPFIEEKMINKVLWRCSLERLKNLEVNKNGIGPQVVLISGLVLLWMGRTTSGRRWGSNSIKLLG</sequence>
<dbReference type="OrthoDB" id="205623at2759"/>
<reference evidence="5 6" key="1">
    <citation type="submission" date="2020-04" db="EMBL/GenBank/DDBJ databases">
        <title>Plant Genome Project.</title>
        <authorList>
            <person name="Zhang R.-G."/>
        </authorList>
    </citation>
    <scope>NUCLEOTIDE SEQUENCE [LARGE SCALE GENOMIC DNA]</scope>
    <source>
        <strain evidence="5">YNK0</strain>
        <tissue evidence="5">Leaf</tissue>
    </source>
</reference>
<dbReference type="Gene3D" id="3.40.50.300">
    <property type="entry name" value="P-loop containing nucleotide triphosphate hydrolases"/>
    <property type="match status" value="1"/>
</dbReference>
<evidence type="ECO:0000259" key="4">
    <source>
        <dbReference type="Pfam" id="PF00685"/>
    </source>
</evidence>
<keyword evidence="2 3" id="KW-0808">Transferase</keyword>
<evidence type="ECO:0000313" key="6">
    <source>
        <dbReference type="Proteomes" id="UP000655225"/>
    </source>
</evidence>
<evidence type="ECO:0000256" key="2">
    <source>
        <dbReference type="ARBA" id="ARBA00022679"/>
    </source>
</evidence>
<evidence type="ECO:0000313" key="5">
    <source>
        <dbReference type="EMBL" id="KAF8399659.1"/>
    </source>
</evidence>
<dbReference type="Proteomes" id="UP000655225">
    <property type="component" value="Unassembled WGS sequence"/>
</dbReference>
<evidence type="ECO:0000256" key="3">
    <source>
        <dbReference type="RuleBase" id="RU361155"/>
    </source>
</evidence>
<keyword evidence="6" id="KW-1185">Reference proteome</keyword>
<organism evidence="5 6">
    <name type="scientific">Tetracentron sinense</name>
    <name type="common">Spur-leaf</name>
    <dbReference type="NCBI Taxonomy" id="13715"/>
    <lineage>
        <taxon>Eukaryota</taxon>
        <taxon>Viridiplantae</taxon>
        <taxon>Streptophyta</taxon>
        <taxon>Embryophyta</taxon>
        <taxon>Tracheophyta</taxon>
        <taxon>Spermatophyta</taxon>
        <taxon>Magnoliopsida</taxon>
        <taxon>Trochodendrales</taxon>
        <taxon>Trochodendraceae</taxon>
        <taxon>Tetracentron</taxon>
    </lineage>
</organism>
<dbReference type="Pfam" id="PF00685">
    <property type="entry name" value="Sulfotransfer_1"/>
    <property type="match status" value="1"/>
</dbReference>
<gene>
    <name evidence="5" type="ORF">HHK36_015529</name>
</gene>
<dbReference type="SUPFAM" id="SSF52540">
    <property type="entry name" value="P-loop containing nucleoside triphosphate hydrolases"/>
    <property type="match status" value="1"/>
</dbReference>
<comment type="similarity">
    <text evidence="1 3">Belongs to the sulfotransferase 1 family.</text>
</comment>